<dbReference type="InterPro" id="IPR001387">
    <property type="entry name" value="Cro/C1-type_HTH"/>
</dbReference>
<proteinExistence type="predicted"/>
<dbReference type="Gene3D" id="1.10.260.40">
    <property type="entry name" value="lambda repressor-like DNA-binding domains"/>
    <property type="match status" value="1"/>
</dbReference>
<dbReference type="PROSITE" id="PS50943">
    <property type="entry name" value="HTH_CROC1"/>
    <property type="match status" value="1"/>
</dbReference>
<dbReference type="SMART" id="SM00530">
    <property type="entry name" value="HTH_XRE"/>
    <property type="match status" value="1"/>
</dbReference>
<feature type="domain" description="HTH cro/C1-type" evidence="2">
    <location>
        <begin position="11"/>
        <end position="65"/>
    </location>
</feature>
<evidence type="ECO:0000313" key="3">
    <source>
        <dbReference type="EMBL" id="SCJ69005.1"/>
    </source>
</evidence>
<dbReference type="PANTHER" id="PTHR46558:SF13">
    <property type="entry name" value="HTH-TYPE TRANSCRIPTIONAL REGULATOR IMMR"/>
    <property type="match status" value="1"/>
</dbReference>
<keyword evidence="1" id="KW-0238">DNA-binding</keyword>
<dbReference type="CDD" id="cd00093">
    <property type="entry name" value="HTH_XRE"/>
    <property type="match status" value="1"/>
</dbReference>
<dbReference type="SUPFAM" id="SSF47413">
    <property type="entry name" value="lambda repressor-like DNA-binding domains"/>
    <property type="match status" value="1"/>
</dbReference>
<dbReference type="Pfam" id="PF01381">
    <property type="entry name" value="HTH_3"/>
    <property type="match status" value="1"/>
</dbReference>
<protein>
    <submittedName>
        <fullName evidence="3">HTH-type transcriptional regulator immR</fullName>
    </submittedName>
</protein>
<accession>A0A1C6IID8</accession>
<reference evidence="3" key="1">
    <citation type="submission" date="2015-09" db="EMBL/GenBank/DDBJ databases">
        <authorList>
            <consortium name="Pathogen Informatics"/>
        </authorList>
    </citation>
    <scope>NUCLEOTIDE SEQUENCE</scope>
    <source>
        <strain evidence="3">2789STDY5834896</strain>
    </source>
</reference>
<evidence type="ECO:0000259" key="2">
    <source>
        <dbReference type="PROSITE" id="PS50943"/>
    </source>
</evidence>
<gene>
    <name evidence="3" type="primary">immR_4</name>
    <name evidence="3" type="ORF">SAMEA3545359_01443</name>
</gene>
<sequence>MAELSQLSAKIKLLRQSYGLTQEQLAERLWTTKSVISSYETGARQPTYQNLIKLATTFRVSTDWLLGINEDVRVSSTNLTESQIEAVNHIVIELQKANGTL</sequence>
<dbReference type="GO" id="GO:0003677">
    <property type="term" value="F:DNA binding"/>
    <property type="evidence" value="ECO:0007669"/>
    <property type="project" value="UniProtKB-KW"/>
</dbReference>
<dbReference type="AlphaFoldDB" id="A0A1C6IID8"/>
<organism evidence="3">
    <name type="scientific">uncultured Anaerotruncus sp</name>
    <dbReference type="NCBI Taxonomy" id="905011"/>
    <lineage>
        <taxon>Bacteria</taxon>
        <taxon>Bacillati</taxon>
        <taxon>Bacillota</taxon>
        <taxon>Clostridia</taxon>
        <taxon>Eubacteriales</taxon>
        <taxon>Oscillospiraceae</taxon>
        <taxon>Anaerotruncus</taxon>
        <taxon>environmental samples</taxon>
    </lineage>
</organism>
<dbReference type="PANTHER" id="PTHR46558">
    <property type="entry name" value="TRACRIPTIONAL REGULATORY PROTEIN-RELATED-RELATED"/>
    <property type="match status" value="1"/>
</dbReference>
<dbReference type="EMBL" id="FMHG01000001">
    <property type="protein sequence ID" value="SCJ69005.1"/>
    <property type="molecule type" value="Genomic_DNA"/>
</dbReference>
<evidence type="ECO:0000256" key="1">
    <source>
        <dbReference type="ARBA" id="ARBA00023125"/>
    </source>
</evidence>
<name>A0A1C6IID8_9FIRM</name>
<dbReference type="InterPro" id="IPR010982">
    <property type="entry name" value="Lambda_DNA-bd_dom_sf"/>
</dbReference>